<dbReference type="WBParaSite" id="L893_g6776.t1">
    <property type="protein sequence ID" value="L893_g6776.t1"/>
    <property type="gene ID" value="L893_g6776"/>
</dbReference>
<accession>A0A1I8AKV1</accession>
<name>A0A1I8AKV1_9BILA</name>
<feature type="region of interest" description="Disordered" evidence="1">
    <location>
        <begin position="88"/>
        <end position="229"/>
    </location>
</feature>
<evidence type="ECO:0000256" key="2">
    <source>
        <dbReference type="SAM" id="SignalP"/>
    </source>
</evidence>
<evidence type="ECO:0000256" key="1">
    <source>
        <dbReference type="SAM" id="MobiDB-lite"/>
    </source>
</evidence>
<proteinExistence type="predicted"/>
<feature type="chain" id="PRO_5009314813" evidence="2">
    <location>
        <begin position="19"/>
        <end position="229"/>
    </location>
</feature>
<evidence type="ECO:0000313" key="4">
    <source>
        <dbReference type="WBParaSite" id="L893_g6776.t1"/>
    </source>
</evidence>
<feature type="compositionally biased region" description="Low complexity" evidence="1">
    <location>
        <begin position="164"/>
        <end position="176"/>
    </location>
</feature>
<sequence length="229" mass="23706">MAFRVLALLGLVCATVSAGIIREKRGYGYQGSGGYVQPGNPNFNVDRDYSTGNGQGRYHHHHYETPNSYQDGYYHTYSSGSSYPNQGGFYPGQNQGGFYPGQSQGGFYPGQGQGGFYPGQSQGNFGGVRSGFNQGPMNPGFGQPTTGQIPVVPSHSAGETPQFDAGARSSSGSDSSVGEPPVDSGASGLDVPAADPVPETTTDSSLLLPSTSTVDPNSAQLVPNPPVLG</sequence>
<evidence type="ECO:0000313" key="3">
    <source>
        <dbReference type="Proteomes" id="UP000095287"/>
    </source>
</evidence>
<protein>
    <submittedName>
        <fullName evidence="4">Secreted protein</fullName>
    </submittedName>
</protein>
<organism evidence="3 4">
    <name type="scientific">Steinernema glaseri</name>
    <dbReference type="NCBI Taxonomy" id="37863"/>
    <lineage>
        <taxon>Eukaryota</taxon>
        <taxon>Metazoa</taxon>
        <taxon>Ecdysozoa</taxon>
        <taxon>Nematoda</taxon>
        <taxon>Chromadorea</taxon>
        <taxon>Rhabditida</taxon>
        <taxon>Tylenchina</taxon>
        <taxon>Panagrolaimomorpha</taxon>
        <taxon>Strongyloidoidea</taxon>
        <taxon>Steinernematidae</taxon>
        <taxon>Steinernema</taxon>
    </lineage>
</organism>
<dbReference type="AlphaFoldDB" id="A0A1I8AKV1"/>
<feature type="signal peptide" evidence="2">
    <location>
        <begin position="1"/>
        <end position="18"/>
    </location>
</feature>
<reference evidence="4" key="1">
    <citation type="submission" date="2016-11" db="UniProtKB">
        <authorList>
            <consortium name="WormBaseParasite"/>
        </authorList>
    </citation>
    <scope>IDENTIFICATION</scope>
</reference>
<keyword evidence="2" id="KW-0732">Signal</keyword>
<feature type="compositionally biased region" description="Low complexity" evidence="1">
    <location>
        <begin position="200"/>
        <end position="213"/>
    </location>
</feature>
<feature type="compositionally biased region" description="Gly residues" evidence="1">
    <location>
        <begin position="94"/>
        <end position="117"/>
    </location>
</feature>
<dbReference type="Proteomes" id="UP000095287">
    <property type="component" value="Unplaced"/>
</dbReference>
<keyword evidence="3" id="KW-1185">Reference proteome</keyword>